<accession>A0A8J3VIJ1</accession>
<name>A0A8J3VIJ1_9ACTN</name>
<dbReference type="InterPro" id="IPR015018">
    <property type="entry name" value="DUF1905"/>
</dbReference>
<reference evidence="1" key="1">
    <citation type="submission" date="2021-01" db="EMBL/GenBank/DDBJ databases">
        <title>Whole genome shotgun sequence of Rhizocola hellebori NBRC 109834.</title>
        <authorList>
            <person name="Komaki H."/>
            <person name="Tamura T."/>
        </authorList>
    </citation>
    <scope>NUCLEOTIDE SEQUENCE</scope>
    <source>
        <strain evidence="1">NBRC 109834</strain>
    </source>
</reference>
<dbReference type="Pfam" id="PF08922">
    <property type="entry name" value="DUF1905"/>
    <property type="match status" value="1"/>
</dbReference>
<evidence type="ECO:0008006" key="3">
    <source>
        <dbReference type="Google" id="ProtNLM"/>
    </source>
</evidence>
<evidence type="ECO:0000313" key="2">
    <source>
        <dbReference type="Proteomes" id="UP000612899"/>
    </source>
</evidence>
<organism evidence="1 2">
    <name type="scientific">Rhizocola hellebori</name>
    <dbReference type="NCBI Taxonomy" id="1392758"/>
    <lineage>
        <taxon>Bacteria</taxon>
        <taxon>Bacillati</taxon>
        <taxon>Actinomycetota</taxon>
        <taxon>Actinomycetes</taxon>
        <taxon>Micromonosporales</taxon>
        <taxon>Micromonosporaceae</taxon>
        <taxon>Rhizocola</taxon>
    </lineage>
</organism>
<dbReference type="EMBL" id="BONY01000049">
    <property type="protein sequence ID" value="GIH08439.1"/>
    <property type="molecule type" value="Genomic_DNA"/>
</dbReference>
<evidence type="ECO:0000313" key="1">
    <source>
        <dbReference type="EMBL" id="GIH08439.1"/>
    </source>
</evidence>
<dbReference type="RefSeq" id="WP_203912193.1">
    <property type="nucleotide sequence ID" value="NZ_BONY01000049.1"/>
</dbReference>
<keyword evidence="2" id="KW-1185">Reference proteome</keyword>
<proteinExistence type="predicted"/>
<dbReference type="InterPro" id="IPR037079">
    <property type="entry name" value="AF2212/PG0164-like_sf"/>
</dbReference>
<comment type="caution">
    <text evidence="1">The sequence shown here is derived from an EMBL/GenBank/DDBJ whole genome shotgun (WGS) entry which is preliminary data.</text>
</comment>
<dbReference type="AlphaFoldDB" id="A0A8J3VIJ1"/>
<protein>
    <recommendedName>
        <fullName evidence="3">DUF1905 domain-containing protein</fullName>
    </recommendedName>
</protein>
<dbReference type="Gene3D" id="2.40.30.100">
    <property type="entry name" value="AF2212/PG0164-like"/>
    <property type="match status" value="1"/>
</dbReference>
<dbReference type="Proteomes" id="UP000612899">
    <property type="component" value="Unassembled WGS sequence"/>
</dbReference>
<sequence length="95" mass="10391">MDLQFSGELWFWRGPSPYHFVSVPDEQCGALEAASASVTYGWGMIPVAARIGSTKWTTSLFPKNGGYLVPVKDKVRKAEGLELGDMVTIRLTVAV</sequence>
<dbReference type="SUPFAM" id="SSF141694">
    <property type="entry name" value="AF2212/PG0164-like"/>
    <property type="match status" value="1"/>
</dbReference>
<gene>
    <name evidence="1" type="ORF">Rhe02_65060</name>
</gene>